<evidence type="ECO:0000313" key="1">
    <source>
        <dbReference type="EMBL" id="GHF13358.1"/>
    </source>
</evidence>
<keyword evidence="2" id="KW-1185">Reference proteome</keyword>
<dbReference type="AlphaFoldDB" id="A0A919AMP3"/>
<dbReference type="Proteomes" id="UP000641386">
    <property type="component" value="Unassembled WGS sequence"/>
</dbReference>
<accession>A0A919AMP3</accession>
<reference evidence="1" key="2">
    <citation type="submission" date="2020-09" db="EMBL/GenBank/DDBJ databases">
        <authorList>
            <person name="Sun Q."/>
            <person name="Ohkuma M."/>
        </authorList>
    </citation>
    <scope>NUCLEOTIDE SEQUENCE</scope>
    <source>
        <strain evidence="1">JCM 3302</strain>
    </source>
</reference>
<gene>
    <name evidence="1" type="ORF">GCM10014715_81150</name>
</gene>
<comment type="caution">
    <text evidence="1">The sequence shown here is derived from an EMBL/GenBank/DDBJ whole genome shotgun (WGS) entry which is preliminary data.</text>
</comment>
<protein>
    <submittedName>
        <fullName evidence="1">Uncharacterized protein</fullName>
    </submittedName>
</protein>
<proteinExistence type="predicted"/>
<evidence type="ECO:0000313" key="2">
    <source>
        <dbReference type="Proteomes" id="UP000641386"/>
    </source>
</evidence>
<name>A0A919AMP3_9ACTN</name>
<dbReference type="EMBL" id="BNBC01000064">
    <property type="protein sequence ID" value="GHF13358.1"/>
    <property type="molecule type" value="Genomic_DNA"/>
</dbReference>
<reference evidence="1" key="1">
    <citation type="journal article" date="2014" name="Int. J. Syst. Evol. Microbiol.">
        <title>Complete genome sequence of Corynebacterium casei LMG S-19264T (=DSM 44701T), isolated from a smear-ripened cheese.</title>
        <authorList>
            <consortium name="US DOE Joint Genome Institute (JGI-PGF)"/>
            <person name="Walter F."/>
            <person name="Albersmeier A."/>
            <person name="Kalinowski J."/>
            <person name="Ruckert C."/>
        </authorList>
    </citation>
    <scope>NUCLEOTIDE SEQUENCE</scope>
    <source>
        <strain evidence="1">JCM 3302</strain>
    </source>
</reference>
<organism evidence="1 2">
    <name type="scientific">Streptomyces spiralis</name>
    <dbReference type="NCBI Taxonomy" id="66376"/>
    <lineage>
        <taxon>Bacteria</taxon>
        <taxon>Bacillati</taxon>
        <taxon>Actinomycetota</taxon>
        <taxon>Actinomycetes</taxon>
        <taxon>Kitasatosporales</taxon>
        <taxon>Streptomycetaceae</taxon>
        <taxon>Streptomyces</taxon>
    </lineage>
</organism>
<sequence>MLVAAPLFPKEIHWIEGAGHVDLYDVERHVGPALEKLTLRASPGTGRCRR</sequence>